<dbReference type="GO" id="GO:0005524">
    <property type="term" value="F:ATP binding"/>
    <property type="evidence" value="ECO:0007669"/>
    <property type="project" value="UniProtKB-KW"/>
</dbReference>
<dbReference type="GO" id="GO:0006952">
    <property type="term" value="P:defense response"/>
    <property type="evidence" value="ECO:0007669"/>
    <property type="project" value="UniProtKB-KW"/>
</dbReference>
<evidence type="ECO:0000313" key="9">
    <source>
        <dbReference type="Proteomes" id="UP000525078"/>
    </source>
</evidence>
<evidence type="ECO:0000256" key="4">
    <source>
        <dbReference type="ARBA" id="ARBA00022840"/>
    </source>
</evidence>
<gene>
    <name evidence="8" type="ORF">F8388_016886</name>
</gene>
<organism evidence="8 9">
    <name type="scientific">Cannabis sativa</name>
    <name type="common">Hemp</name>
    <name type="synonym">Marijuana</name>
    <dbReference type="NCBI Taxonomy" id="3483"/>
    <lineage>
        <taxon>Eukaryota</taxon>
        <taxon>Viridiplantae</taxon>
        <taxon>Streptophyta</taxon>
        <taxon>Embryophyta</taxon>
        <taxon>Tracheophyta</taxon>
        <taxon>Spermatophyta</taxon>
        <taxon>Magnoliopsida</taxon>
        <taxon>eudicotyledons</taxon>
        <taxon>Gunneridae</taxon>
        <taxon>Pentapetalae</taxon>
        <taxon>rosids</taxon>
        <taxon>fabids</taxon>
        <taxon>Rosales</taxon>
        <taxon>Cannabaceae</taxon>
        <taxon>Cannabis</taxon>
    </lineage>
</organism>
<dbReference type="InterPro" id="IPR027417">
    <property type="entry name" value="P-loop_NTPase"/>
</dbReference>
<evidence type="ECO:0000256" key="3">
    <source>
        <dbReference type="ARBA" id="ARBA00022821"/>
    </source>
</evidence>
<dbReference type="Proteomes" id="UP000525078">
    <property type="component" value="Unassembled WGS sequence"/>
</dbReference>
<dbReference type="InterPro" id="IPR032675">
    <property type="entry name" value="LRR_dom_sf"/>
</dbReference>
<keyword evidence="4" id="KW-0067">ATP-binding</keyword>
<dbReference type="InterPro" id="IPR001611">
    <property type="entry name" value="Leu-rich_rpt"/>
</dbReference>
<sequence>MAAGNVCVVASRILEFLNSDDKVKEIESVYGADKKFLQGLKGSIQDLDSVILDAETKSQSDNGIKDWLMELEDVLYSADNLLHSFYTEARHPRKKLSSAKKKNMLLKINQVKEELIKIGEQRKLFDFKEEIRSEELVVVGKDIRLEKNESGSSSSSMESTLRNEDKAEIIRILLHVGEVEVMEVLPLVGRVGSGKTRLAEEVFNDEVIKCNFEPRIWISVSGIFDVEQILGRILSKITGKIVEDLPSNKKSQDVVLGKSLNGKKYLIVLDDVQNEEPEKWKSLTDSLKVGAIGSKMLVTTRSETVSNLIKGRIRPYLLKDLSDEKYLFLFGKIAFGGREIEARQIRVGMEIVRRCAGRPLAIKATAAIRRRTFHVWFDFDLSSTEFITLLDVKKIRTIVLSGQSRSRYGGLHVNRFFDKICSQFKYLRALDMHDSGIEVVSDSISKLKLLEYLDLSENEDITELPNSITLLLNLQTLRLSSCFKLKRLPEDFSNLINLQHLEIDGCNNLTNLPRGISKVQDLEALSQLVVSEGSLMPNVVEKKLQELSKLPIRNLRLVLRHEKHVIPYLQAVPQGIRSLSLETEGYNLESVSEEETHINKNLSSDLEELSINAFKSPTLFCPKSYFPGKLVKLSLRRCANFKSLPAVELSSLKVLVLDDITNLEYIADAYSSSSTTCISTLEELWLMELPKLEKWWKDEVGEVPSFNSLTKLVIEDCPKLTYMPRIPNLKEGLVLDRICWKLFEQTMMHNTTAPSSSTYLPPLSNLKILRIVGIKDCKVDRISWDTMKNLIFLKFDCLPTLETLPNGLREVTSLQELHVWRCGIKKIPEWIDELQNLQKLVIHVCPLLEELPEEISKLPVLRTLEIEECNTLLRRCEERIGADWSKVSKIPERKFENLLNELHSWELEELPCLELSYRGNTTMDQPT</sequence>
<evidence type="ECO:0000256" key="2">
    <source>
        <dbReference type="ARBA" id="ARBA00022741"/>
    </source>
</evidence>
<dbReference type="InterPro" id="IPR002182">
    <property type="entry name" value="NB-ARC"/>
</dbReference>
<dbReference type="InterPro" id="IPR055414">
    <property type="entry name" value="LRR_R13L4/SHOC2-like"/>
</dbReference>
<reference evidence="8 9" key="1">
    <citation type="journal article" date="2020" name="bioRxiv">
        <title>Sequence and annotation of 42 cannabis genomes reveals extensive copy number variation in cannabinoid synthesis and pathogen resistance genes.</title>
        <authorList>
            <person name="Mckernan K.J."/>
            <person name="Helbert Y."/>
            <person name="Kane L.T."/>
            <person name="Ebling H."/>
            <person name="Zhang L."/>
            <person name="Liu B."/>
            <person name="Eaton Z."/>
            <person name="Mclaughlin S."/>
            <person name="Kingan S."/>
            <person name="Baybayan P."/>
            <person name="Concepcion G."/>
            <person name="Jordan M."/>
            <person name="Riva A."/>
            <person name="Barbazuk W."/>
            <person name="Harkins T."/>
        </authorList>
    </citation>
    <scope>NUCLEOTIDE SEQUENCE [LARGE SCALE GENOMIC DNA]</scope>
    <source>
        <strain evidence="9">cv. Jamaican Lion 4</strain>
        <tissue evidence="8">Leaf</tissue>
    </source>
</reference>
<comment type="caution">
    <text evidence="8">The sequence shown here is derived from an EMBL/GenBank/DDBJ whole genome shotgun (WGS) entry which is preliminary data.</text>
</comment>
<dbReference type="Pfam" id="PF23598">
    <property type="entry name" value="LRR_14"/>
    <property type="match status" value="2"/>
</dbReference>
<dbReference type="GO" id="GO:0051707">
    <property type="term" value="P:response to other organism"/>
    <property type="evidence" value="ECO:0007669"/>
    <property type="project" value="UniProtKB-ARBA"/>
</dbReference>
<dbReference type="PANTHER" id="PTHR36766:SF40">
    <property type="entry name" value="DISEASE RESISTANCE PROTEIN RGA3"/>
    <property type="match status" value="1"/>
</dbReference>
<dbReference type="SUPFAM" id="SSF52540">
    <property type="entry name" value="P-loop containing nucleoside triphosphate hydrolases"/>
    <property type="match status" value="1"/>
</dbReference>
<dbReference type="GO" id="GO:0043531">
    <property type="term" value="F:ADP binding"/>
    <property type="evidence" value="ECO:0007669"/>
    <property type="project" value="InterPro"/>
</dbReference>
<feature type="domain" description="NB-ARC" evidence="5">
    <location>
        <begin position="165"/>
        <end position="335"/>
    </location>
</feature>
<dbReference type="Gene3D" id="3.40.50.300">
    <property type="entry name" value="P-loop containing nucleotide triphosphate hydrolases"/>
    <property type="match status" value="1"/>
</dbReference>
<protein>
    <submittedName>
        <fullName evidence="8">Uncharacterized protein</fullName>
    </submittedName>
</protein>
<dbReference type="SUPFAM" id="SSF52058">
    <property type="entry name" value="L domain-like"/>
    <property type="match status" value="1"/>
</dbReference>
<accession>A0A7J6ERL6</accession>
<evidence type="ECO:0000259" key="6">
    <source>
        <dbReference type="Pfam" id="PF18052"/>
    </source>
</evidence>
<keyword evidence="2" id="KW-0547">Nucleotide-binding</keyword>
<feature type="domain" description="Disease resistance N-terminal" evidence="6">
    <location>
        <begin position="33"/>
        <end position="99"/>
    </location>
</feature>
<dbReference type="InterPro" id="IPR041118">
    <property type="entry name" value="Rx_N"/>
</dbReference>
<name>A0A7J6ERL6_CANSA</name>
<dbReference type="Pfam" id="PF00931">
    <property type="entry name" value="NB-ARC"/>
    <property type="match status" value="1"/>
</dbReference>
<evidence type="ECO:0000259" key="5">
    <source>
        <dbReference type="Pfam" id="PF00931"/>
    </source>
</evidence>
<dbReference type="PANTHER" id="PTHR36766">
    <property type="entry name" value="PLANT BROAD-SPECTRUM MILDEW RESISTANCE PROTEIN RPW8"/>
    <property type="match status" value="1"/>
</dbReference>
<evidence type="ECO:0000313" key="8">
    <source>
        <dbReference type="EMBL" id="KAF4361077.1"/>
    </source>
</evidence>
<feature type="domain" description="Disease resistance R13L4/SHOC-2-like LRR" evidence="7">
    <location>
        <begin position="754"/>
        <end position="868"/>
    </location>
</feature>
<dbReference type="Gene3D" id="1.20.5.4130">
    <property type="match status" value="1"/>
</dbReference>
<keyword evidence="1" id="KW-0677">Repeat</keyword>
<dbReference type="Gene3D" id="3.80.10.10">
    <property type="entry name" value="Ribonuclease Inhibitor"/>
    <property type="match status" value="2"/>
</dbReference>
<dbReference type="EMBL" id="JAATIP010000196">
    <property type="protein sequence ID" value="KAF4361077.1"/>
    <property type="molecule type" value="Genomic_DNA"/>
</dbReference>
<dbReference type="Pfam" id="PF18052">
    <property type="entry name" value="Rx_N"/>
    <property type="match status" value="1"/>
</dbReference>
<dbReference type="PRINTS" id="PR00364">
    <property type="entry name" value="DISEASERSIST"/>
</dbReference>
<dbReference type="PROSITE" id="PS51450">
    <property type="entry name" value="LRR"/>
    <property type="match status" value="1"/>
</dbReference>
<evidence type="ECO:0000259" key="7">
    <source>
        <dbReference type="Pfam" id="PF23598"/>
    </source>
</evidence>
<proteinExistence type="predicted"/>
<keyword evidence="3" id="KW-0611">Plant defense</keyword>
<feature type="domain" description="Disease resistance R13L4/SHOC-2-like LRR" evidence="7">
    <location>
        <begin position="421"/>
        <end position="612"/>
    </location>
</feature>
<dbReference type="AlphaFoldDB" id="A0A7J6ERL6"/>
<evidence type="ECO:0000256" key="1">
    <source>
        <dbReference type="ARBA" id="ARBA00022737"/>
    </source>
</evidence>